<evidence type="ECO:0000313" key="3">
    <source>
        <dbReference type="Proteomes" id="UP000309389"/>
    </source>
</evidence>
<accession>A0A4T3F1I5</accession>
<feature type="transmembrane region" description="Helical" evidence="1">
    <location>
        <begin position="333"/>
        <end position="354"/>
    </location>
</feature>
<feature type="transmembrane region" description="Helical" evidence="1">
    <location>
        <begin position="191"/>
        <end position="221"/>
    </location>
</feature>
<dbReference type="AlphaFoldDB" id="A0A4T3F1I5"/>
<evidence type="ECO:0000313" key="2">
    <source>
        <dbReference type="EMBL" id="TIX51053.1"/>
    </source>
</evidence>
<feature type="transmembrane region" description="Helical" evidence="1">
    <location>
        <begin position="149"/>
        <end position="171"/>
    </location>
</feature>
<name>A0A4T3F1I5_9SPHN</name>
<protein>
    <recommendedName>
        <fullName evidence="4">DUF2029 domain-containing protein</fullName>
    </recommendedName>
</protein>
<dbReference type="RefSeq" id="WP_136691603.1">
    <property type="nucleotide sequence ID" value="NZ_SSHH01000001.1"/>
</dbReference>
<evidence type="ECO:0008006" key="4">
    <source>
        <dbReference type="Google" id="ProtNLM"/>
    </source>
</evidence>
<evidence type="ECO:0000256" key="1">
    <source>
        <dbReference type="SAM" id="Phobius"/>
    </source>
</evidence>
<dbReference type="EMBL" id="SSHH01000001">
    <property type="protein sequence ID" value="TIX51053.1"/>
    <property type="molecule type" value="Genomic_DNA"/>
</dbReference>
<keyword evidence="1" id="KW-0812">Transmembrane</keyword>
<feature type="transmembrane region" description="Helical" evidence="1">
    <location>
        <begin position="122"/>
        <end position="142"/>
    </location>
</feature>
<feature type="transmembrane region" description="Helical" evidence="1">
    <location>
        <begin position="270"/>
        <end position="296"/>
    </location>
</feature>
<proteinExistence type="predicted"/>
<keyword evidence="1" id="KW-0472">Membrane</keyword>
<feature type="transmembrane region" description="Helical" evidence="1">
    <location>
        <begin position="228"/>
        <end position="250"/>
    </location>
</feature>
<feature type="transmembrane region" description="Helical" evidence="1">
    <location>
        <begin position="21"/>
        <end position="42"/>
    </location>
</feature>
<organism evidence="2 3">
    <name type="scientific">Alteraurantiacibacter aquimixticola</name>
    <dbReference type="NCBI Taxonomy" id="2489173"/>
    <lineage>
        <taxon>Bacteria</taxon>
        <taxon>Pseudomonadati</taxon>
        <taxon>Pseudomonadota</taxon>
        <taxon>Alphaproteobacteria</taxon>
        <taxon>Sphingomonadales</taxon>
        <taxon>Erythrobacteraceae</taxon>
        <taxon>Alteraurantiacibacter</taxon>
    </lineage>
</organism>
<dbReference type="Proteomes" id="UP000309389">
    <property type="component" value="Unassembled WGS sequence"/>
</dbReference>
<sequence length="370" mass="40174">MRLLSDPIGWWCALGRPLRHLSRGGAIAVLLVLAATLAWAAITVPRTADAYDVKAEADKEENFTDLQLYAHIHERFRQGESYYAAALDEQRRHNYPTKPFVTVRLPTMAWIDTHLAGRVRQLASFALMLGIVLAWIGALSPFTNKAERLAASFLFLAAGGVIFADRALLFHEVSAGMLVSLGMGLYRKHRWWPALIAIAGALAIRELALPFLLLWGAIAVLERRWKEVAAIGALLAIYAVALGLHANAVAEYRLPGDASSPGWSGLIGPQMALFSLTHLTVLLFLPVALAAPIAVLPLIGWIGLGGRLGLVATGWFTGFALAIALFARIENFYWIMLVLPAYAAGLAFVPRALADLVQTALGRQVAENKS</sequence>
<dbReference type="OrthoDB" id="8266279at2"/>
<keyword evidence="1" id="KW-1133">Transmembrane helix</keyword>
<gene>
    <name evidence="2" type="ORF">E5222_00775</name>
</gene>
<comment type="caution">
    <text evidence="2">The sequence shown here is derived from an EMBL/GenBank/DDBJ whole genome shotgun (WGS) entry which is preliminary data.</text>
</comment>
<keyword evidence="3" id="KW-1185">Reference proteome</keyword>
<reference evidence="2 3" key="1">
    <citation type="submission" date="2019-04" db="EMBL/GenBank/DDBJ databases">
        <title>Altererythrobacter aquimixticola sp. nov., isolated from sediment of junction between the ocean and a freshwater spring.</title>
        <authorList>
            <person name="Yoon J.-H."/>
        </authorList>
    </citation>
    <scope>NUCLEOTIDE SEQUENCE [LARGE SCALE GENOMIC DNA]</scope>
    <source>
        <strain evidence="2 3">SSKS-13</strain>
    </source>
</reference>
<feature type="transmembrane region" description="Helical" evidence="1">
    <location>
        <begin position="308"/>
        <end position="327"/>
    </location>
</feature>